<dbReference type="InterPro" id="IPR011032">
    <property type="entry name" value="GroES-like_sf"/>
</dbReference>
<dbReference type="SUPFAM" id="SSF50129">
    <property type="entry name" value="GroES-like"/>
    <property type="match status" value="1"/>
</dbReference>
<reference evidence="3" key="1">
    <citation type="submission" date="2018-06" db="EMBL/GenBank/DDBJ databases">
        <authorList>
            <person name="Zhirakovskaya E."/>
        </authorList>
    </citation>
    <scope>NUCLEOTIDE SEQUENCE</scope>
</reference>
<dbReference type="PANTHER" id="PTHR43205:SF7">
    <property type="entry name" value="PROSTAGLANDIN REDUCTASE 1"/>
    <property type="match status" value="1"/>
</dbReference>
<sequence length="344" mass="37563">MALNKQLRLARHIKEHEAVSLDLFDITEAAIPVPEDGQFLVKTEALGTSPAQRAYLMGSDSRFHPPLSIGEIMRGRGVGHVISSHHPDFKEGDVVACSTGWQYYSIQDGDQSRSPVKTLQKVHYPQEPLCLHLGTLGASAFAAYFGLLDIGRPQAGETVVVSACAGGVGSLVAQIARIKGCRVIGIAGSPEKCAWIKDVVGVDVTVNYKTDNLSEKFAELCPDGIDVYFDNVGGDILDAALKNLALKGRAIICGLISTEYENTPPPGPRHYYNLIYKRARMEGFFVWDYFEQFEAAEAELMTWYKNGDLTPTEKIYHGLEAAPEALQSLFSGIASGIKVIDLDR</sequence>
<dbReference type="CDD" id="cd05288">
    <property type="entry name" value="PGDH"/>
    <property type="match status" value="1"/>
</dbReference>
<dbReference type="GO" id="GO:0016628">
    <property type="term" value="F:oxidoreductase activity, acting on the CH-CH group of donors, NAD or NADP as acceptor"/>
    <property type="evidence" value="ECO:0007669"/>
    <property type="project" value="InterPro"/>
</dbReference>
<dbReference type="SUPFAM" id="SSF51735">
    <property type="entry name" value="NAD(P)-binding Rossmann-fold domains"/>
    <property type="match status" value="1"/>
</dbReference>
<accession>A0A3B0RDL8</accession>
<proteinExistence type="predicted"/>
<feature type="domain" description="Enoyl reductase (ER)" evidence="2">
    <location>
        <begin position="19"/>
        <end position="340"/>
    </location>
</feature>
<evidence type="ECO:0000313" key="3">
    <source>
        <dbReference type="EMBL" id="VAV89727.1"/>
    </source>
</evidence>
<keyword evidence="1" id="KW-0560">Oxidoreductase</keyword>
<evidence type="ECO:0000256" key="1">
    <source>
        <dbReference type="ARBA" id="ARBA00023002"/>
    </source>
</evidence>
<dbReference type="Gene3D" id="3.40.50.720">
    <property type="entry name" value="NAD(P)-binding Rossmann-like Domain"/>
    <property type="match status" value="1"/>
</dbReference>
<dbReference type="Pfam" id="PF16884">
    <property type="entry name" value="ADH_N_2"/>
    <property type="match status" value="1"/>
</dbReference>
<protein>
    <submittedName>
        <fullName evidence="3">Oxidoreductase YncB</fullName>
    </submittedName>
</protein>
<dbReference type="FunFam" id="3.40.50.720:FF:000121">
    <property type="entry name" value="Prostaglandin reductase 2"/>
    <property type="match status" value="1"/>
</dbReference>
<dbReference type="InterPro" id="IPR013149">
    <property type="entry name" value="ADH-like_C"/>
</dbReference>
<gene>
    <name evidence="3" type="ORF">MNBD_ALPHA02-1980</name>
</gene>
<dbReference type="SMART" id="SM00829">
    <property type="entry name" value="PKS_ER"/>
    <property type="match status" value="1"/>
</dbReference>
<dbReference type="PANTHER" id="PTHR43205">
    <property type="entry name" value="PROSTAGLANDIN REDUCTASE"/>
    <property type="match status" value="1"/>
</dbReference>
<organism evidence="3">
    <name type="scientific">hydrothermal vent metagenome</name>
    <dbReference type="NCBI Taxonomy" id="652676"/>
    <lineage>
        <taxon>unclassified sequences</taxon>
        <taxon>metagenomes</taxon>
        <taxon>ecological metagenomes</taxon>
    </lineage>
</organism>
<dbReference type="Pfam" id="PF00107">
    <property type="entry name" value="ADH_zinc_N"/>
    <property type="match status" value="1"/>
</dbReference>
<dbReference type="Gene3D" id="3.90.180.10">
    <property type="entry name" value="Medium-chain alcohol dehydrogenases, catalytic domain"/>
    <property type="match status" value="1"/>
</dbReference>
<name>A0A3B0RDL8_9ZZZZ</name>
<evidence type="ECO:0000259" key="2">
    <source>
        <dbReference type="SMART" id="SM00829"/>
    </source>
</evidence>
<dbReference type="EMBL" id="UOED01000048">
    <property type="protein sequence ID" value="VAV89727.1"/>
    <property type="molecule type" value="Genomic_DNA"/>
</dbReference>
<dbReference type="AlphaFoldDB" id="A0A3B0RDL8"/>
<dbReference type="InterPro" id="IPR020843">
    <property type="entry name" value="ER"/>
</dbReference>
<dbReference type="InterPro" id="IPR036291">
    <property type="entry name" value="NAD(P)-bd_dom_sf"/>
</dbReference>
<dbReference type="InterPro" id="IPR041694">
    <property type="entry name" value="ADH_N_2"/>
</dbReference>
<dbReference type="InterPro" id="IPR045010">
    <property type="entry name" value="MDR_fam"/>
</dbReference>